<proteinExistence type="predicted"/>
<reference evidence="2 3" key="1">
    <citation type="submission" date="2017-07" db="EMBL/GenBank/DDBJ databases">
        <title>Fictibacillus sp. nov. GDSW-R2A3 Genome sequencing and assembly.</title>
        <authorList>
            <person name="Mayilraj S."/>
        </authorList>
    </citation>
    <scope>NUCLEOTIDE SEQUENCE [LARGE SCALE GENOMIC DNA]</scope>
    <source>
        <strain evidence="2 3">GDSW-R2A3</strain>
    </source>
</reference>
<dbReference type="PROSITE" id="PS51746">
    <property type="entry name" value="PPM_2"/>
    <property type="match status" value="1"/>
</dbReference>
<evidence type="ECO:0000313" key="2">
    <source>
        <dbReference type="EMBL" id="OYD56517.1"/>
    </source>
</evidence>
<dbReference type="SUPFAM" id="SSF81606">
    <property type="entry name" value="PP2C-like"/>
    <property type="match status" value="1"/>
</dbReference>
<dbReference type="EMBL" id="NOII01000011">
    <property type="protein sequence ID" value="OYD56517.1"/>
    <property type="molecule type" value="Genomic_DNA"/>
</dbReference>
<dbReference type="InterPro" id="IPR036457">
    <property type="entry name" value="PPM-type-like_dom_sf"/>
</dbReference>
<dbReference type="AlphaFoldDB" id="A0A235F6E6"/>
<organism evidence="2 3">
    <name type="scientific">Fictibacillus aquaticus</name>
    <dbReference type="NCBI Taxonomy" id="2021314"/>
    <lineage>
        <taxon>Bacteria</taxon>
        <taxon>Bacillati</taxon>
        <taxon>Bacillota</taxon>
        <taxon>Bacilli</taxon>
        <taxon>Bacillales</taxon>
        <taxon>Fictibacillaceae</taxon>
        <taxon>Fictibacillus</taxon>
    </lineage>
</organism>
<dbReference type="OrthoDB" id="7944398at2"/>
<dbReference type="InterPro" id="IPR001932">
    <property type="entry name" value="PPM-type_phosphatase-like_dom"/>
</dbReference>
<gene>
    <name evidence="2" type="ORF">CGZ90_16015</name>
</gene>
<evidence type="ECO:0000313" key="3">
    <source>
        <dbReference type="Proteomes" id="UP000215059"/>
    </source>
</evidence>
<comment type="caution">
    <text evidence="2">The sequence shown here is derived from an EMBL/GenBank/DDBJ whole genome shotgun (WGS) entry which is preliminary data.</text>
</comment>
<dbReference type="Gene3D" id="3.60.40.10">
    <property type="entry name" value="PPM-type phosphatase domain"/>
    <property type="match status" value="1"/>
</dbReference>
<accession>A0A235F6E6</accession>
<name>A0A235F6E6_9BACL</name>
<dbReference type="RefSeq" id="WP_094253533.1">
    <property type="nucleotide sequence ID" value="NZ_JBHLXL010000002.1"/>
</dbReference>
<keyword evidence="3" id="KW-1185">Reference proteome</keyword>
<feature type="domain" description="PPM-type phosphatase" evidence="1">
    <location>
        <begin position="33"/>
        <end position="257"/>
    </location>
</feature>
<evidence type="ECO:0000259" key="1">
    <source>
        <dbReference type="PROSITE" id="PS51746"/>
    </source>
</evidence>
<dbReference type="Proteomes" id="UP000215059">
    <property type="component" value="Unassembled WGS sequence"/>
</dbReference>
<sequence>MELLRTSFSWVGSDDMLLDTPAVTKAGCITIGRYGGHSSAGAKKNEDGCLVWCNKEYNWEFAVVLDAHNTAQSAELVVDALESCRESIHVLLNKPASFCLPRLEEKILSIFQSDSFKRKCSEIKGETACLIAVRKDNYLWWFSVGDNLLFLFANELRSFGQQQLNQRNFYEWIGQVNTFDLDVPCYSTGRRELRHGNNYIILATDGLIECPNEPFADPQTIYQRFEDHDPIYAVQSLLDDVHYNKGTDSTTVLAWSVSNSNKAVMPSNMPSF</sequence>
<protein>
    <submittedName>
        <fullName evidence="2">Protein phosphatase</fullName>
    </submittedName>
</protein>